<dbReference type="EMBL" id="PRLD01000001">
    <property type="protein sequence ID" value="RAW60737.1"/>
    <property type="molecule type" value="Genomic_DNA"/>
</dbReference>
<accession>A0A329UDJ4</accession>
<dbReference type="AlphaFoldDB" id="A0A329UDJ4"/>
<dbReference type="Proteomes" id="UP000251281">
    <property type="component" value="Unassembled WGS sequence"/>
</dbReference>
<evidence type="ECO:0000313" key="2">
    <source>
        <dbReference type="Proteomes" id="UP000251281"/>
    </source>
</evidence>
<gene>
    <name evidence="1" type="ORF">C4N24_01125</name>
</gene>
<name>A0A329UDJ4_9FIRM</name>
<sequence length="230" mass="26314">MKDIRQQCVDEQDKAAQIFTWCMVVAMHQEEGIGATRLTRACNEMRAFQARHKSKIDSGNRRKATEAMRDVLRGICDFTVRLPQNRAPRNYREERLRMAQDEGAEIAWLVMAATVHLTFGFGKERLARLKKEAIDGYRQYIGWVKTDGEDCAEEWLKRCVEQALQEELEMNDIQSGSHPPKLYYSSGVNVEDMIRVMSAVSAKMAAERGIKRVPLAVLSQSEISRRMSAI</sequence>
<protein>
    <submittedName>
        <fullName evidence="1">Uncharacterized protein</fullName>
    </submittedName>
</protein>
<organism evidence="1 2">
    <name type="scientific">Faecalibacterium prausnitzii</name>
    <dbReference type="NCBI Taxonomy" id="853"/>
    <lineage>
        <taxon>Bacteria</taxon>
        <taxon>Bacillati</taxon>
        <taxon>Bacillota</taxon>
        <taxon>Clostridia</taxon>
        <taxon>Eubacteriales</taxon>
        <taxon>Oscillospiraceae</taxon>
        <taxon>Faecalibacterium</taxon>
    </lineage>
</organism>
<proteinExistence type="predicted"/>
<comment type="caution">
    <text evidence="1">The sequence shown here is derived from an EMBL/GenBank/DDBJ whole genome shotgun (WGS) entry which is preliminary data.</text>
</comment>
<evidence type="ECO:0000313" key="1">
    <source>
        <dbReference type="EMBL" id="RAW60737.1"/>
    </source>
</evidence>
<reference evidence="1 2" key="1">
    <citation type="submission" date="2018-02" db="EMBL/GenBank/DDBJ databases">
        <title>Complete genome sequencing of Faecalibacterium prausnitzii strains isolated from the human gut.</title>
        <authorList>
            <person name="Fitzgerald B.C."/>
            <person name="Shkoporov A.N."/>
            <person name="Ross P.R."/>
            <person name="Hill C."/>
        </authorList>
    </citation>
    <scope>NUCLEOTIDE SEQUENCE [LARGE SCALE GENOMIC DNA]</scope>
    <source>
        <strain evidence="1 2">APC923/51-1</strain>
    </source>
</reference>